<evidence type="ECO:0000256" key="3">
    <source>
        <dbReference type="ARBA" id="ARBA00022989"/>
    </source>
</evidence>
<dbReference type="PIRSF" id="PIRSF002808">
    <property type="entry name" value="Hexose_phosphate_transp"/>
    <property type="match status" value="1"/>
</dbReference>
<feature type="transmembrane region" description="Helical" evidence="5">
    <location>
        <begin position="49"/>
        <end position="69"/>
    </location>
</feature>
<evidence type="ECO:0000256" key="2">
    <source>
        <dbReference type="ARBA" id="ARBA00022692"/>
    </source>
</evidence>
<dbReference type="EMBL" id="VSSQ01002416">
    <property type="protein sequence ID" value="MPM15273.1"/>
    <property type="molecule type" value="Genomic_DNA"/>
</dbReference>
<feature type="transmembrane region" description="Helical" evidence="5">
    <location>
        <begin position="241"/>
        <end position="263"/>
    </location>
</feature>
<keyword evidence="2 5" id="KW-0812">Transmembrane</keyword>
<name>A0A644XM02_9ZZZZ</name>
<dbReference type="AlphaFoldDB" id="A0A644XM02"/>
<evidence type="ECO:0000259" key="6">
    <source>
        <dbReference type="PROSITE" id="PS50850"/>
    </source>
</evidence>
<feature type="transmembrane region" description="Helical" evidence="5">
    <location>
        <begin position="18"/>
        <end position="37"/>
    </location>
</feature>
<feature type="transmembrane region" description="Helical" evidence="5">
    <location>
        <begin position="81"/>
        <end position="102"/>
    </location>
</feature>
<dbReference type="GO" id="GO:0035435">
    <property type="term" value="P:phosphate ion transmembrane transport"/>
    <property type="evidence" value="ECO:0007669"/>
    <property type="project" value="TreeGrafter"/>
</dbReference>
<dbReference type="InterPro" id="IPR011701">
    <property type="entry name" value="MFS"/>
</dbReference>
<protein>
    <submittedName>
        <fullName evidence="7">Membrane sensor protein UhpC</fullName>
    </submittedName>
</protein>
<feature type="transmembrane region" description="Helical" evidence="5">
    <location>
        <begin position="361"/>
        <end position="381"/>
    </location>
</feature>
<dbReference type="GO" id="GO:0016020">
    <property type="term" value="C:membrane"/>
    <property type="evidence" value="ECO:0007669"/>
    <property type="project" value="InterPro"/>
</dbReference>
<dbReference type="InterPro" id="IPR036259">
    <property type="entry name" value="MFS_trans_sf"/>
</dbReference>
<feature type="transmembrane region" description="Helical" evidence="5">
    <location>
        <begin position="336"/>
        <end position="354"/>
    </location>
</feature>
<feature type="transmembrane region" description="Helical" evidence="5">
    <location>
        <begin position="305"/>
        <end position="324"/>
    </location>
</feature>
<evidence type="ECO:0000313" key="7">
    <source>
        <dbReference type="EMBL" id="MPM15273.1"/>
    </source>
</evidence>
<comment type="caution">
    <text evidence="7">The sequence shown here is derived from an EMBL/GenBank/DDBJ whole genome shotgun (WGS) entry which is preliminary data.</text>
</comment>
<evidence type="ECO:0000256" key="5">
    <source>
        <dbReference type="SAM" id="Phobius"/>
    </source>
</evidence>
<accession>A0A644XM02</accession>
<dbReference type="GO" id="GO:0012505">
    <property type="term" value="C:endomembrane system"/>
    <property type="evidence" value="ECO:0007669"/>
    <property type="project" value="UniProtKB-SubCell"/>
</dbReference>
<comment type="subcellular location">
    <subcellularLocation>
        <location evidence="1">Endomembrane system</location>
        <topology evidence="1">Multi-pass membrane protein</topology>
    </subcellularLocation>
</comment>
<feature type="transmembrane region" description="Helical" evidence="5">
    <location>
        <begin position="401"/>
        <end position="423"/>
    </location>
</feature>
<dbReference type="InterPro" id="IPR020846">
    <property type="entry name" value="MFS_dom"/>
</dbReference>
<feature type="transmembrane region" description="Helical" evidence="5">
    <location>
        <begin position="108"/>
        <end position="129"/>
    </location>
</feature>
<dbReference type="PROSITE" id="PS50850">
    <property type="entry name" value="MFS"/>
    <property type="match status" value="1"/>
</dbReference>
<dbReference type="InterPro" id="IPR051337">
    <property type="entry name" value="OPA_Antiporter"/>
</dbReference>
<feature type="domain" description="Major facilitator superfamily (MFS) profile" evidence="6">
    <location>
        <begin position="20"/>
        <end position="428"/>
    </location>
</feature>
<keyword evidence="3 5" id="KW-1133">Transmembrane helix</keyword>
<dbReference type="PANTHER" id="PTHR43826:SF3">
    <property type="entry name" value="GLUCOSE-6-PHOSPHATE EXCHANGER SLC37A4"/>
    <property type="match status" value="1"/>
</dbReference>
<reference evidence="7" key="1">
    <citation type="submission" date="2019-08" db="EMBL/GenBank/DDBJ databases">
        <authorList>
            <person name="Kucharzyk K."/>
            <person name="Murdoch R.W."/>
            <person name="Higgins S."/>
            <person name="Loffler F."/>
        </authorList>
    </citation>
    <scope>NUCLEOTIDE SEQUENCE</scope>
</reference>
<organism evidence="7">
    <name type="scientific">bioreactor metagenome</name>
    <dbReference type="NCBI Taxonomy" id="1076179"/>
    <lineage>
        <taxon>unclassified sequences</taxon>
        <taxon>metagenomes</taxon>
        <taxon>ecological metagenomes</taxon>
    </lineage>
</organism>
<keyword evidence="4 5" id="KW-0472">Membrane</keyword>
<dbReference type="Pfam" id="PF07690">
    <property type="entry name" value="MFS_1"/>
    <property type="match status" value="1"/>
</dbReference>
<feature type="transmembrane region" description="Helical" evidence="5">
    <location>
        <begin position="141"/>
        <end position="163"/>
    </location>
</feature>
<dbReference type="SUPFAM" id="SSF103473">
    <property type="entry name" value="MFS general substrate transporter"/>
    <property type="match status" value="1"/>
</dbReference>
<dbReference type="GO" id="GO:0061513">
    <property type="term" value="F:glucose 6-phosphate:phosphate antiporter activity"/>
    <property type="evidence" value="ECO:0007669"/>
    <property type="project" value="TreeGrafter"/>
</dbReference>
<sequence length="442" mass="48343">MKGKNFETEKRKVMKYRWVIYILLSTVYFLANFHKFSTGVMQDELIDSFNLSTAAFGNLSSMVFYSYLIMQIPSGLLADTLGARMTVTAGCIVTAIGSFLFAAAQGAAIANISRFVIGIGISVTYISLIKVQTKWFLSREFATMTGLTFLLGNLGSVLAQTPLRMLADMFSWRSIYFVFGAMSVFMGILTFIIVRNSPEDMGLPSIESMEGKIITINPNKEKIKIRNAVGKILLNRYNWPTFAVVFSLGAILSILSGSFGSVYVRDTYGVSMVDASRYTMILTLALAIGSTILGLVSDRFRKRKIFMLILNGTMTAVWVYIVVISKGEPAFDKLKMLYMLTGLSLSSCLLSYTVAKESNDLTYAGLSVSFVGLMEFIGSAVGPVAVGKIIDMNPSLVGGELYSRAFIVLAVLSAVTFAGTMFVKETNGENITVADSIVPLQQ</sequence>
<feature type="transmembrane region" description="Helical" evidence="5">
    <location>
        <begin position="275"/>
        <end position="296"/>
    </location>
</feature>
<evidence type="ECO:0000256" key="1">
    <source>
        <dbReference type="ARBA" id="ARBA00004127"/>
    </source>
</evidence>
<feature type="transmembrane region" description="Helical" evidence="5">
    <location>
        <begin position="175"/>
        <end position="194"/>
    </location>
</feature>
<gene>
    <name evidence="7" type="primary">uhpC_4</name>
    <name evidence="7" type="ORF">SDC9_61641</name>
</gene>
<proteinExistence type="predicted"/>
<dbReference type="PANTHER" id="PTHR43826">
    <property type="entry name" value="GLUCOSE-6-PHOSPHATE EXCHANGER SLC37A4"/>
    <property type="match status" value="1"/>
</dbReference>
<dbReference type="InterPro" id="IPR000849">
    <property type="entry name" value="Sugar_P_transporter"/>
</dbReference>
<evidence type="ECO:0000256" key="4">
    <source>
        <dbReference type="ARBA" id="ARBA00023136"/>
    </source>
</evidence>
<dbReference type="Gene3D" id="1.20.1250.20">
    <property type="entry name" value="MFS general substrate transporter like domains"/>
    <property type="match status" value="2"/>
</dbReference>